<dbReference type="GO" id="GO:0006281">
    <property type="term" value="P:DNA repair"/>
    <property type="evidence" value="ECO:0007669"/>
    <property type="project" value="InterPro"/>
</dbReference>
<comment type="similarity">
    <text evidence="1">Belongs to the DNA polymerase type-Y family.</text>
</comment>
<reference evidence="3 4" key="1">
    <citation type="submission" date="2014-06" db="EMBL/GenBank/DDBJ databases">
        <title>The Whole Genome Sequence of Mycoplasma hyosynoviae strain ATCC 27095.</title>
        <authorList>
            <person name="Calcutt M.J."/>
            <person name="Foecking M.F."/>
        </authorList>
    </citation>
    <scope>NUCLEOTIDE SEQUENCE [LARGE SCALE GENOMIC DNA]</scope>
    <source>
        <strain evidence="3 4">M60</strain>
    </source>
</reference>
<sequence length="402" mass="46847">MMKYIFHVDMDSFFVSCERKNNPLLINKPVAIAKQYKRSIATAISSELKKLGFKAGDPIYLIKEKFPSVVIVEPNLEYYVEVSQNIFNYIKDNFSDKIEIYSIDECFIEKELEAWQNPLEIATELQEKIKKNTSIPCSIGISYTKFLAKMSTYKAKPHGIIWTKPEDIEKNFYDLEVNKIFGIGKAYSKKLLEAGIKTYRDIVNLENDNFLKKIFGKNYAGLLKQLKGEVSQEIVNTKWNPQGIGRNETFLEDDLEDFSQIKSKLMDLCKDVANSLQSLGREGNVVSIQLRNIDKKWHIFQKKLSEHISTWEKIFDIVLFLFNTNWQDEPLRGIGVRVSNLREIYLQNDFIDLFTDFENDKVKNIILIINNHFKANVLKTLKQYETEIKNLQGIKFIKKLVD</sequence>
<dbReference type="AlphaFoldDB" id="A0A4P1QG85"/>
<dbReference type="CDD" id="cd03586">
    <property type="entry name" value="PolY_Pol_IV_kappa"/>
    <property type="match status" value="1"/>
</dbReference>
<dbReference type="Gene3D" id="3.30.1490.100">
    <property type="entry name" value="DNA polymerase, Y-family, little finger domain"/>
    <property type="match status" value="1"/>
</dbReference>
<dbReference type="GO" id="GO:0009432">
    <property type="term" value="P:SOS response"/>
    <property type="evidence" value="ECO:0007669"/>
    <property type="project" value="TreeGrafter"/>
</dbReference>
<dbReference type="InterPro" id="IPR043502">
    <property type="entry name" value="DNA/RNA_pol_sf"/>
</dbReference>
<dbReference type="InterPro" id="IPR001126">
    <property type="entry name" value="UmuC"/>
</dbReference>
<gene>
    <name evidence="3" type="ORF">MHSN_01125</name>
</gene>
<dbReference type="Gene3D" id="3.30.70.270">
    <property type="match status" value="1"/>
</dbReference>
<dbReference type="GO" id="GO:0003684">
    <property type="term" value="F:damaged DNA binding"/>
    <property type="evidence" value="ECO:0007669"/>
    <property type="project" value="InterPro"/>
</dbReference>
<dbReference type="Proteomes" id="UP000264882">
    <property type="component" value="Chromosome"/>
</dbReference>
<dbReference type="InterPro" id="IPR050116">
    <property type="entry name" value="DNA_polymerase-Y"/>
</dbReference>
<dbReference type="GO" id="GO:0042276">
    <property type="term" value="P:error-prone translesion synthesis"/>
    <property type="evidence" value="ECO:0007669"/>
    <property type="project" value="TreeGrafter"/>
</dbReference>
<dbReference type="InterPro" id="IPR036775">
    <property type="entry name" value="DNA_pol_Y-fam_lit_finger_sf"/>
</dbReference>
<protein>
    <recommendedName>
        <fullName evidence="2">UmuC domain-containing protein</fullName>
    </recommendedName>
</protein>
<evidence type="ECO:0000313" key="3">
    <source>
        <dbReference type="EMBL" id="ASI53809.1"/>
    </source>
</evidence>
<dbReference type="PROSITE" id="PS50173">
    <property type="entry name" value="UMUC"/>
    <property type="match status" value="1"/>
</dbReference>
<dbReference type="InterPro" id="IPR043128">
    <property type="entry name" value="Rev_trsase/Diguanyl_cyclase"/>
</dbReference>
<dbReference type="SUPFAM" id="SSF56672">
    <property type="entry name" value="DNA/RNA polymerases"/>
    <property type="match status" value="1"/>
</dbReference>
<dbReference type="PANTHER" id="PTHR11076">
    <property type="entry name" value="DNA REPAIR POLYMERASE UMUC / TRANSFERASE FAMILY MEMBER"/>
    <property type="match status" value="1"/>
</dbReference>
<feature type="domain" description="UmuC" evidence="2">
    <location>
        <begin position="5"/>
        <end position="184"/>
    </location>
</feature>
<dbReference type="KEGG" id="mhyv:MHSN_01125"/>
<dbReference type="Gene3D" id="3.40.1170.60">
    <property type="match status" value="1"/>
</dbReference>
<name>A0A4P1QG85_9BACT</name>
<proteinExistence type="inferred from homology"/>
<dbReference type="InterPro" id="IPR017961">
    <property type="entry name" value="DNA_pol_Y-fam_little_finger"/>
</dbReference>
<dbReference type="EMBL" id="CP008748">
    <property type="protein sequence ID" value="ASI53809.1"/>
    <property type="molecule type" value="Genomic_DNA"/>
</dbReference>
<dbReference type="Pfam" id="PF11799">
    <property type="entry name" value="IMS_C"/>
    <property type="match status" value="1"/>
</dbReference>
<evidence type="ECO:0000313" key="4">
    <source>
        <dbReference type="Proteomes" id="UP000264882"/>
    </source>
</evidence>
<dbReference type="InterPro" id="IPR022880">
    <property type="entry name" value="DNApol_IV"/>
</dbReference>
<evidence type="ECO:0000256" key="1">
    <source>
        <dbReference type="ARBA" id="ARBA00010945"/>
    </source>
</evidence>
<dbReference type="Gene3D" id="1.10.150.20">
    <property type="entry name" value="5' to 3' exonuclease, C-terminal subdomain"/>
    <property type="match status" value="1"/>
</dbReference>
<dbReference type="Pfam" id="PF00817">
    <property type="entry name" value="IMS"/>
    <property type="match status" value="1"/>
</dbReference>
<evidence type="ECO:0000259" key="2">
    <source>
        <dbReference type="PROSITE" id="PS50173"/>
    </source>
</evidence>
<organism evidence="3 4">
    <name type="scientific">Metamycoplasma hyosynoviae</name>
    <dbReference type="NCBI Taxonomy" id="29559"/>
    <lineage>
        <taxon>Bacteria</taxon>
        <taxon>Bacillati</taxon>
        <taxon>Mycoplasmatota</taxon>
        <taxon>Mycoplasmoidales</taxon>
        <taxon>Metamycoplasmataceae</taxon>
        <taxon>Metamycoplasma</taxon>
    </lineage>
</organism>
<dbReference type="GO" id="GO:0003887">
    <property type="term" value="F:DNA-directed DNA polymerase activity"/>
    <property type="evidence" value="ECO:0007669"/>
    <property type="project" value="InterPro"/>
</dbReference>
<keyword evidence="4" id="KW-1185">Reference proteome</keyword>
<dbReference type="GO" id="GO:0005829">
    <property type="term" value="C:cytosol"/>
    <property type="evidence" value="ECO:0007669"/>
    <property type="project" value="TreeGrafter"/>
</dbReference>
<dbReference type="SUPFAM" id="SSF100879">
    <property type="entry name" value="Lesion bypass DNA polymerase (Y-family), little finger domain"/>
    <property type="match status" value="1"/>
</dbReference>
<accession>A0A4P1QG85</accession>
<dbReference type="PANTHER" id="PTHR11076:SF35">
    <property type="entry name" value="DNA REPAIR PROTEIN HOMOLOG YOBH"/>
    <property type="match status" value="1"/>
</dbReference>